<organism evidence="1">
    <name type="scientific">Anguilla anguilla</name>
    <name type="common">European freshwater eel</name>
    <name type="synonym">Muraena anguilla</name>
    <dbReference type="NCBI Taxonomy" id="7936"/>
    <lineage>
        <taxon>Eukaryota</taxon>
        <taxon>Metazoa</taxon>
        <taxon>Chordata</taxon>
        <taxon>Craniata</taxon>
        <taxon>Vertebrata</taxon>
        <taxon>Euteleostomi</taxon>
        <taxon>Actinopterygii</taxon>
        <taxon>Neopterygii</taxon>
        <taxon>Teleostei</taxon>
        <taxon>Anguilliformes</taxon>
        <taxon>Anguillidae</taxon>
        <taxon>Anguilla</taxon>
    </lineage>
</organism>
<evidence type="ECO:0000313" key="1">
    <source>
        <dbReference type="EMBL" id="JAH53077.1"/>
    </source>
</evidence>
<name>A0A0E9THZ4_ANGAN</name>
<dbReference type="AlphaFoldDB" id="A0A0E9THZ4"/>
<sequence length="24" mass="2880">MNTVEYKTYARCLRIMETRLLATC</sequence>
<reference evidence="1" key="1">
    <citation type="submission" date="2014-11" db="EMBL/GenBank/DDBJ databases">
        <authorList>
            <person name="Amaro Gonzalez C."/>
        </authorList>
    </citation>
    <scope>NUCLEOTIDE SEQUENCE</scope>
</reference>
<proteinExistence type="predicted"/>
<dbReference type="EMBL" id="GBXM01055500">
    <property type="protein sequence ID" value="JAH53077.1"/>
    <property type="molecule type" value="Transcribed_RNA"/>
</dbReference>
<accession>A0A0E9THZ4</accession>
<protein>
    <submittedName>
        <fullName evidence="1">Uncharacterized protein</fullName>
    </submittedName>
</protein>
<reference evidence="1" key="2">
    <citation type="journal article" date="2015" name="Fish Shellfish Immunol.">
        <title>Early steps in the European eel (Anguilla anguilla)-Vibrio vulnificus interaction in the gills: Role of the RtxA13 toxin.</title>
        <authorList>
            <person name="Callol A."/>
            <person name="Pajuelo D."/>
            <person name="Ebbesson L."/>
            <person name="Teles M."/>
            <person name="MacKenzie S."/>
            <person name="Amaro C."/>
        </authorList>
    </citation>
    <scope>NUCLEOTIDE SEQUENCE</scope>
</reference>